<evidence type="ECO:0000313" key="2">
    <source>
        <dbReference type="Proteomes" id="UP000663873"/>
    </source>
</evidence>
<gene>
    <name evidence="1" type="ORF">UJA718_LOCUS45663</name>
</gene>
<dbReference type="EMBL" id="CAJOBP010077732">
    <property type="protein sequence ID" value="CAF4904147.1"/>
    <property type="molecule type" value="Genomic_DNA"/>
</dbReference>
<keyword evidence="2" id="KW-1185">Reference proteome</keyword>
<proteinExistence type="predicted"/>
<reference evidence="1" key="1">
    <citation type="submission" date="2021-02" db="EMBL/GenBank/DDBJ databases">
        <authorList>
            <person name="Nowell W R."/>
        </authorList>
    </citation>
    <scope>NUCLEOTIDE SEQUENCE</scope>
</reference>
<sequence>MFNWALRDEDRTKAVLYQDYCNLFMSALSKLPSRQDDVWRGVNGDLSEQYGQ</sequence>
<evidence type="ECO:0000313" key="1">
    <source>
        <dbReference type="EMBL" id="CAF4904147.1"/>
    </source>
</evidence>
<accession>A0A821VAL6</accession>
<organism evidence="1 2">
    <name type="scientific">Rotaria socialis</name>
    <dbReference type="NCBI Taxonomy" id="392032"/>
    <lineage>
        <taxon>Eukaryota</taxon>
        <taxon>Metazoa</taxon>
        <taxon>Spiralia</taxon>
        <taxon>Gnathifera</taxon>
        <taxon>Rotifera</taxon>
        <taxon>Eurotatoria</taxon>
        <taxon>Bdelloidea</taxon>
        <taxon>Philodinida</taxon>
        <taxon>Philodinidae</taxon>
        <taxon>Rotaria</taxon>
    </lineage>
</organism>
<dbReference type="Proteomes" id="UP000663873">
    <property type="component" value="Unassembled WGS sequence"/>
</dbReference>
<name>A0A821VAL6_9BILA</name>
<comment type="caution">
    <text evidence="1">The sequence shown here is derived from an EMBL/GenBank/DDBJ whole genome shotgun (WGS) entry which is preliminary data.</text>
</comment>
<feature type="non-terminal residue" evidence="1">
    <location>
        <position position="52"/>
    </location>
</feature>
<protein>
    <submittedName>
        <fullName evidence="1">Uncharacterized protein</fullName>
    </submittedName>
</protein>
<dbReference type="AlphaFoldDB" id="A0A821VAL6"/>